<keyword evidence="1" id="KW-0812">Transmembrane</keyword>
<dbReference type="HOGENOM" id="CLU_785476_0_0_1"/>
<proteinExistence type="predicted"/>
<dbReference type="EMBL" id="HE580267">
    <property type="protein sequence ID" value="CCD22966.1"/>
    <property type="molecule type" value="Genomic_DNA"/>
</dbReference>
<dbReference type="AlphaFoldDB" id="G0W578"/>
<sequence>MHYLVFFITLSQVFQWVTFGLALPLNSSFASPVNDITIVSNMTVVDDILYAQLHRKILRVDLSPNLTQTQKEMLKTLLSITGGHNFLKGDTMTEVVAKIINEAEKNVVRASRKFSEGWNLPMGALTLLANSTELMNEVIKVQRAFTYSPKLRKDGFKNFLKHKLLFGPILKRVHDDVMTNLKYNRWKLFYARKEYGIFRSETRVFKKTFRGLIWIESIFQELSPLVDKLVEKGIIPELTELNQKDYDRLSLLGRMPTEEEKEILAESLGNIVGQSEVEGKIHASADEREVFFWILYGITIAWTFFWFSLKCASLQGCVTVVVFLTVFHFLVLLIVTDTAATTLAAFEEAGVLY</sequence>
<gene>
    <name evidence="3" type="primary">NDAI0A08120</name>
    <name evidence="3" type="ordered locus">NDAI_0A08120</name>
</gene>
<name>G0W578_NAUDC</name>
<dbReference type="KEGG" id="ndi:NDAI_0A08120"/>
<accession>G0W578</accession>
<evidence type="ECO:0000313" key="4">
    <source>
        <dbReference type="Proteomes" id="UP000000689"/>
    </source>
</evidence>
<keyword evidence="4" id="KW-1185">Reference proteome</keyword>
<keyword evidence="2" id="KW-0732">Signal</keyword>
<reference evidence="3 4" key="1">
    <citation type="journal article" date="2011" name="Proc. Natl. Acad. Sci. U.S.A.">
        <title>Evolutionary erosion of yeast sex chromosomes by mating-type switching accidents.</title>
        <authorList>
            <person name="Gordon J.L."/>
            <person name="Armisen D."/>
            <person name="Proux-Wera E."/>
            <person name="Oheigeartaigh S.S."/>
            <person name="Byrne K.P."/>
            <person name="Wolfe K.H."/>
        </authorList>
    </citation>
    <scope>NUCLEOTIDE SEQUENCE [LARGE SCALE GENOMIC DNA]</scope>
    <source>
        <strain evidence="4">ATCC 10597 / BCRC 20456 / CBS 421 / NBRC 0211 / NRRL Y-12639</strain>
    </source>
</reference>
<dbReference type="Proteomes" id="UP000000689">
    <property type="component" value="Chromosome 1"/>
</dbReference>
<keyword evidence="1" id="KW-1133">Transmembrane helix</keyword>
<evidence type="ECO:0000256" key="2">
    <source>
        <dbReference type="SAM" id="SignalP"/>
    </source>
</evidence>
<feature type="transmembrane region" description="Helical" evidence="1">
    <location>
        <begin position="290"/>
        <end position="309"/>
    </location>
</feature>
<organism evidence="3 4">
    <name type="scientific">Naumovozyma dairenensis (strain ATCC 10597 / BCRC 20456 / CBS 421 / NBRC 0211 / NRRL Y-12639)</name>
    <name type="common">Saccharomyces dairenensis</name>
    <dbReference type="NCBI Taxonomy" id="1071378"/>
    <lineage>
        <taxon>Eukaryota</taxon>
        <taxon>Fungi</taxon>
        <taxon>Dikarya</taxon>
        <taxon>Ascomycota</taxon>
        <taxon>Saccharomycotina</taxon>
        <taxon>Saccharomycetes</taxon>
        <taxon>Saccharomycetales</taxon>
        <taxon>Saccharomycetaceae</taxon>
        <taxon>Naumovozyma</taxon>
    </lineage>
</organism>
<keyword evidence="1" id="KW-0472">Membrane</keyword>
<feature type="signal peptide" evidence="2">
    <location>
        <begin position="1"/>
        <end position="22"/>
    </location>
</feature>
<protein>
    <submittedName>
        <fullName evidence="3">Uncharacterized protein</fullName>
    </submittedName>
</protein>
<dbReference type="GeneID" id="11495315"/>
<feature type="transmembrane region" description="Helical" evidence="1">
    <location>
        <begin position="316"/>
        <end position="335"/>
    </location>
</feature>
<evidence type="ECO:0000256" key="1">
    <source>
        <dbReference type="SAM" id="Phobius"/>
    </source>
</evidence>
<feature type="chain" id="PRO_5003410763" evidence="2">
    <location>
        <begin position="23"/>
        <end position="353"/>
    </location>
</feature>
<evidence type="ECO:0000313" key="3">
    <source>
        <dbReference type="EMBL" id="CCD22966.1"/>
    </source>
</evidence>
<dbReference type="RefSeq" id="XP_003668209.1">
    <property type="nucleotide sequence ID" value="XM_003668161.1"/>
</dbReference>